<dbReference type="PANTHER" id="PTHR46066">
    <property type="entry name" value="CHITINASE DOMAIN-CONTAINING PROTEIN 1 FAMILY MEMBER"/>
    <property type="match status" value="1"/>
</dbReference>
<evidence type="ECO:0000259" key="6">
    <source>
        <dbReference type="PROSITE" id="PS51910"/>
    </source>
</evidence>
<evidence type="ECO:0000256" key="3">
    <source>
        <dbReference type="RuleBase" id="RU000489"/>
    </source>
</evidence>
<dbReference type="SMART" id="SM00636">
    <property type="entry name" value="Glyco_18"/>
    <property type="match status" value="1"/>
</dbReference>
<evidence type="ECO:0000256" key="1">
    <source>
        <dbReference type="ARBA" id="ARBA00022801"/>
    </source>
</evidence>
<comment type="caution">
    <text evidence="7">The sequence shown here is derived from an EMBL/GenBank/DDBJ whole genome shotgun (WGS) entry which is preliminary data.</text>
</comment>
<dbReference type="PROSITE" id="PS51910">
    <property type="entry name" value="GH18_2"/>
    <property type="match status" value="1"/>
</dbReference>
<comment type="similarity">
    <text evidence="4">Belongs to the glycosyl hydrolase 18 family.</text>
</comment>
<dbReference type="Pfam" id="PF00395">
    <property type="entry name" value="SLH"/>
    <property type="match status" value="3"/>
</dbReference>
<dbReference type="Gene3D" id="3.20.20.80">
    <property type="entry name" value="Glycosidases"/>
    <property type="match status" value="1"/>
</dbReference>
<keyword evidence="8" id="KW-1185">Reference proteome</keyword>
<feature type="domain" description="SLH" evidence="5">
    <location>
        <begin position="27"/>
        <end position="87"/>
    </location>
</feature>
<dbReference type="InterPro" id="IPR001223">
    <property type="entry name" value="Glyco_hydro18_cat"/>
</dbReference>
<dbReference type="PROSITE" id="PS01095">
    <property type="entry name" value="GH18_1"/>
    <property type="match status" value="1"/>
</dbReference>
<dbReference type="InterPro" id="IPR017853">
    <property type="entry name" value="GH"/>
</dbReference>
<evidence type="ECO:0000259" key="5">
    <source>
        <dbReference type="PROSITE" id="PS51272"/>
    </source>
</evidence>
<name>A0ABW3RUD1_9BACL</name>
<dbReference type="InterPro" id="IPR001579">
    <property type="entry name" value="Glyco_hydro_18_chit_AS"/>
</dbReference>
<organism evidence="7 8">
    <name type="scientific">Paenibacillus puldeungensis</name>
    <dbReference type="NCBI Taxonomy" id="696536"/>
    <lineage>
        <taxon>Bacteria</taxon>
        <taxon>Bacillati</taxon>
        <taxon>Bacillota</taxon>
        <taxon>Bacilli</taxon>
        <taxon>Bacillales</taxon>
        <taxon>Paenibacillaceae</taxon>
        <taxon>Paenibacillus</taxon>
    </lineage>
</organism>
<dbReference type="Gene3D" id="3.10.50.10">
    <property type="match status" value="1"/>
</dbReference>
<keyword evidence="1 3" id="KW-0378">Hydrolase</keyword>
<evidence type="ECO:0000256" key="2">
    <source>
        <dbReference type="ARBA" id="ARBA00023295"/>
    </source>
</evidence>
<dbReference type="RefSeq" id="WP_379318113.1">
    <property type="nucleotide sequence ID" value="NZ_JBHTLM010000004.1"/>
</dbReference>
<evidence type="ECO:0000313" key="7">
    <source>
        <dbReference type="EMBL" id="MFD1176088.1"/>
    </source>
</evidence>
<evidence type="ECO:0000313" key="8">
    <source>
        <dbReference type="Proteomes" id="UP001597262"/>
    </source>
</evidence>
<dbReference type="PROSITE" id="PS51272">
    <property type="entry name" value="SLH"/>
    <property type="match status" value="3"/>
</dbReference>
<dbReference type="InterPro" id="IPR011583">
    <property type="entry name" value="Chitinase_II/V-like_cat"/>
</dbReference>
<evidence type="ECO:0000256" key="4">
    <source>
        <dbReference type="RuleBase" id="RU004453"/>
    </source>
</evidence>
<feature type="domain" description="SLH" evidence="5">
    <location>
        <begin position="151"/>
        <end position="213"/>
    </location>
</feature>
<dbReference type="InterPro" id="IPR029070">
    <property type="entry name" value="Chitinase_insertion_sf"/>
</dbReference>
<feature type="domain" description="GH18" evidence="6">
    <location>
        <begin position="209"/>
        <end position="535"/>
    </location>
</feature>
<protein>
    <submittedName>
        <fullName evidence="7">S-layer homology domain-containing protein</fullName>
    </submittedName>
</protein>
<dbReference type="Proteomes" id="UP001597262">
    <property type="component" value="Unassembled WGS sequence"/>
</dbReference>
<dbReference type="PANTHER" id="PTHR46066:SF2">
    <property type="entry name" value="CHITINASE DOMAIN-CONTAINING PROTEIN 1"/>
    <property type="match status" value="1"/>
</dbReference>
<dbReference type="Pfam" id="PF00704">
    <property type="entry name" value="Glyco_hydro_18"/>
    <property type="match status" value="1"/>
</dbReference>
<gene>
    <name evidence="7" type="ORF">ACFQ3W_07215</name>
</gene>
<keyword evidence="2 3" id="KW-0326">Glycosidase</keyword>
<dbReference type="InterPro" id="IPR001119">
    <property type="entry name" value="SLH_dom"/>
</dbReference>
<dbReference type="EMBL" id="JBHTLM010000004">
    <property type="protein sequence ID" value="MFD1176088.1"/>
    <property type="molecule type" value="Genomic_DNA"/>
</dbReference>
<feature type="domain" description="SLH" evidence="5">
    <location>
        <begin position="88"/>
        <end position="150"/>
    </location>
</feature>
<sequence>MKKIITMLTLAVLLYSVAIYQKESVSANDLPYQDIDGSYAREAIVRLNENSIMKGTSSSLFSPTRSITRAEFMTTLVRIFKLESVASSVPAYRDVAKSAWYYGTVQAATEIGLTEGVGNSLFKPVTPLTRQEAAAWIVRALKQNDTSNTAPTGFKDDASIADWARPYINTVSQLGLMEGNDGKFNPNQSITRQETAVILDRILQNDRWGGAIAKTTNSRETIQLGWQYGQSTEAYQQSIVNSNVNVLAPRWFFLESTGRFSDHSVPSLATWAKTNNKQIWALVGNRFDQEATHKLLSSSQLSAAAIQDLKSFIQKYELNGINLDFENVQASDRNLFTSFVASLADELHTISASLSVDLPPDLESDWSAAYNYEQLGKSADYIVIMAYDEHWSGYTAGPVASLPWAQKHLDKLLPRISADKLILGMPLYNRDWTISSQGTTLTSEDVLLPEQYKRMNLYGAAAKWNTTLGQYTMDYWTSGALHRIWLEDSRSLAQKYKMAANRNIAGYAYWHIGGESPDIWTSLQNTEKYGEYTFK</sequence>
<accession>A0ABW3RUD1</accession>
<reference evidence="8" key="1">
    <citation type="journal article" date="2019" name="Int. J. Syst. Evol. Microbiol.">
        <title>The Global Catalogue of Microorganisms (GCM) 10K type strain sequencing project: providing services to taxonomists for standard genome sequencing and annotation.</title>
        <authorList>
            <consortium name="The Broad Institute Genomics Platform"/>
            <consortium name="The Broad Institute Genome Sequencing Center for Infectious Disease"/>
            <person name="Wu L."/>
            <person name="Ma J."/>
        </authorList>
    </citation>
    <scope>NUCLEOTIDE SEQUENCE [LARGE SCALE GENOMIC DNA]</scope>
    <source>
        <strain evidence="8">CCUG 59189</strain>
    </source>
</reference>
<proteinExistence type="inferred from homology"/>
<dbReference type="SUPFAM" id="SSF51445">
    <property type="entry name" value="(Trans)glycosidases"/>
    <property type="match status" value="1"/>
</dbReference>